<comment type="caution">
    <text evidence="1">The sequence shown here is derived from an EMBL/GenBank/DDBJ whole genome shotgun (WGS) entry which is preliminary data.</text>
</comment>
<gene>
    <name evidence="1" type="ORF">FKG95_07305</name>
</gene>
<dbReference type="InterPro" id="IPR029068">
    <property type="entry name" value="Glyas_Bleomycin-R_OHBP_Dase"/>
</dbReference>
<reference evidence="1 2" key="1">
    <citation type="submission" date="2019-06" db="EMBL/GenBank/DDBJ databases">
        <title>Whole genome sequence for Rhodospirillaceae sp. R148.</title>
        <authorList>
            <person name="Wang G."/>
        </authorList>
    </citation>
    <scope>NUCLEOTIDE SEQUENCE [LARGE SCALE GENOMIC DNA]</scope>
    <source>
        <strain evidence="1 2">R148</strain>
    </source>
</reference>
<dbReference type="AlphaFoldDB" id="A0A545TXT5"/>
<accession>A0A545TXT5</accession>
<dbReference type="SUPFAM" id="SSF54593">
    <property type="entry name" value="Glyoxalase/Bleomycin resistance protein/Dihydroxybiphenyl dioxygenase"/>
    <property type="match status" value="1"/>
</dbReference>
<dbReference type="EMBL" id="VHSH01000002">
    <property type="protein sequence ID" value="TQV82033.1"/>
    <property type="molecule type" value="Genomic_DNA"/>
</dbReference>
<dbReference type="RefSeq" id="WP_142895664.1">
    <property type="nucleotide sequence ID" value="NZ_ML660053.1"/>
</dbReference>
<dbReference type="Gene3D" id="3.10.180.10">
    <property type="entry name" value="2,3-Dihydroxybiphenyl 1,2-Dioxygenase, domain 1"/>
    <property type="match status" value="1"/>
</dbReference>
<keyword evidence="2" id="KW-1185">Reference proteome</keyword>
<dbReference type="Proteomes" id="UP000315252">
    <property type="component" value="Unassembled WGS sequence"/>
</dbReference>
<evidence type="ECO:0008006" key="3">
    <source>
        <dbReference type="Google" id="ProtNLM"/>
    </source>
</evidence>
<evidence type="ECO:0000313" key="1">
    <source>
        <dbReference type="EMBL" id="TQV82033.1"/>
    </source>
</evidence>
<name>A0A545TXT5_9PROT</name>
<evidence type="ECO:0000313" key="2">
    <source>
        <dbReference type="Proteomes" id="UP000315252"/>
    </source>
</evidence>
<proteinExistence type="predicted"/>
<protein>
    <recommendedName>
        <fullName evidence="3">VOC domain-containing protein</fullName>
    </recommendedName>
</protein>
<sequence length="119" mass="13106">MMTSPGFKPGTNIAMKLPAHLFDQTVSFYEETLSLPVEYEEESAVVDFGAVRLWLDKVPAMTQPELWLEVTTPDTVAASDYLQQQGVVRCDQVEPLPEGLDGFWIAAPGGIVHLVAREA</sequence>
<dbReference type="OrthoDB" id="2871523at2"/>
<organism evidence="1 2">
    <name type="scientific">Denitrobaculum tricleocarpae</name>
    <dbReference type="NCBI Taxonomy" id="2591009"/>
    <lineage>
        <taxon>Bacteria</taxon>
        <taxon>Pseudomonadati</taxon>
        <taxon>Pseudomonadota</taxon>
        <taxon>Alphaproteobacteria</taxon>
        <taxon>Rhodospirillales</taxon>
        <taxon>Rhodospirillaceae</taxon>
        <taxon>Denitrobaculum</taxon>
    </lineage>
</organism>